<evidence type="ECO:0000256" key="1">
    <source>
        <dbReference type="SAM" id="MobiDB-lite"/>
    </source>
</evidence>
<name>A0AAN8WWB2_HALRR</name>
<keyword evidence="3" id="KW-1185">Reference proteome</keyword>
<evidence type="ECO:0000313" key="2">
    <source>
        <dbReference type="EMBL" id="KAK7073515.1"/>
    </source>
</evidence>
<reference evidence="2 3" key="1">
    <citation type="submission" date="2023-11" db="EMBL/GenBank/DDBJ databases">
        <title>Halocaridina rubra genome assembly.</title>
        <authorList>
            <person name="Smith C."/>
        </authorList>
    </citation>
    <scope>NUCLEOTIDE SEQUENCE [LARGE SCALE GENOMIC DNA]</scope>
    <source>
        <strain evidence="2">EP-1</strain>
        <tissue evidence="2">Whole</tissue>
    </source>
</reference>
<sequence>MALSANSYPPSQEKLYYFTGKVRAFWKDKIFLLDHHNAAVVGIEDLYLDGKKASAEDLGYIKMEVANRDWESAPEFRSYVLRFTSCVPPPWPYKMQGKKLWLARCAWTGTMPKLLKTQLSGMNVQYLPLALYTGKILNVFNDKLLFGNDRNQVTVHFGDFYQFGQKADYHRALNNLNDHVPLIHSFVCRLSYFTNVNYHGPKPRLPTSVMHESYPSTWVAKFAWQGEMPEDVKQELCRYTLVRLNEWDDDNLFVGNVPPPLHMNPLYCPVSPAGVGEGLPNGVEIPKPAMATLNEPYSVRGALLLANHEYGLMNSFSKIIVFSIKNLYVYGNIFDDRLTLIDFVKKKKLPLTAYIVPLPEPIIVFNIHVKWRAVYTWYGMPPRDMDAIMYRYTRGMIAGTIPEGLYEKNIPNFTLVIGEILDVCSDGGLAKAKLENETITISFKSKAIYMYGSNVHPSRNLQALKPDLFNDLWTFLVHPVTIDDHNVKYAALALWQYRYQHFVCVNLYHKIQGEGKYFLQEYTTHDADHTNTSTDDKYMIGLLVKTTSNYGIIEAGIAGPELVYVYFKRHNFYIDGEQQSEEEFLYSMGRYRWCHFISRPITFQKIDGYAISLEAIMVWVGTKPILGNTSSPKEPSMPLLDEVLFATPVHDSESATKNYSQAGSNKQNSLQSFTPKSLPTSEHKAGFFVFLSESIGVVKCGNRNAANSDYVLFEISILWVDRELVGDRDVLANVIDDNVQCNLIAYAIPVVEVGGFPVNMQATSVWLGKKPSQIKIPTGKDLRAPETSGKTNAVDNSGCISSSADLKSSKESDGSIKGATLKGDISLEVGKKLSQVSLIGSESKTNAKTENVSVEKIFTDPKNPYVGKQISARIMTWVGDTGLAKWRSSTLDGIVYIKFNLKNLYVNLCPVKDHIAAVAGQVANFYVIPTEHKVIEGYTVNLSATCGWIGAKPHCIPAPGKQPHAQLCFENLHMIKYNIGRQISASVVKILKHTGIARWRSSAMGGDVYVEFDMWDCCRNLRSHCNKIENTEDNSQTANFYVIPIPHKEISGFTISLSATFGWMGSKPTHYPNPAPENQLELEKSQLHIMPVHPTKLPQNHPHNALQLAITNKSQDNTLDFHKRNGTKPKEKNIKNLDEVNVTESYNNKMTLKGEGRKKNKNEVWDDENEKMDVEGTIIEIFSNNGRLQGPDGTQHFFSRENCYLYGVNLSNVELWHVLINNEKVHFKLDEIYPGVSKVSKMWIGPEKIENVSKAVALINEWCKKNLVPDGAREILVCHSQFLI</sequence>
<dbReference type="EMBL" id="JAXCGZ010012588">
    <property type="protein sequence ID" value="KAK7073515.1"/>
    <property type="molecule type" value="Genomic_DNA"/>
</dbReference>
<feature type="region of interest" description="Disordered" evidence="1">
    <location>
        <begin position="655"/>
        <end position="677"/>
    </location>
</feature>
<dbReference type="Proteomes" id="UP001381693">
    <property type="component" value="Unassembled WGS sequence"/>
</dbReference>
<protein>
    <submittedName>
        <fullName evidence="2">Uncharacterized protein</fullName>
    </submittedName>
</protein>
<comment type="caution">
    <text evidence="2">The sequence shown here is derived from an EMBL/GenBank/DDBJ whole genome shotgun (WGS) entry which is preliminary data.</text>
</comment>
<accession>A0AAN8WWB2</accession>
<gene>
    <name evidence="2" type="ORF">SK128_024688</name>
</gene>
<organism evidence="2 3">
    <name type="scientific">Halocaridina rubra</name>
    <name type="common">Hawaiian red shrimp</name>
    <dbReference type="NCBI Taxonomy" id="373956"/>
    <lineage>
        <taxon>Eukaryota</taxon>
        <taxon>Metazoa</taxon>
        <taxon>Ecdysozoa</taxon>
        <taxon>Arthropoda</taxon>
        <taxon>Crustacea</taxon>
        <taxon>Multicrustacea</taxon>
        <taxon>Malacostraca</taxon>
        <taxon>Eumalacostraca</taxon>
        <taxon>Eucarida</taxon>
        <taxon>Decapoda</taxon>
        <taxon>Pleocyemata</taxon>
        <taxon>Caridea</taxon>
        <taxon>Atyoidea</taxon>
        <taxon>Atyidae</taxon>
        <taxon>Halocaridina</taxon>
    </lineage>
</organism>
<evidence type="ECO:0000313" key="3">
    <source>
        <dbReference type="Proteomes" id="UP001381693"/>
    </source>
</evidence>
<proteinExistence type="predicted"/>